<keyword evidence="3 5" id="KW-0808">Transferase</keyword>
<dbReference type="SMART" id="SM00028">
    <property type="entry name" value="TPR"/>
    <property type="match status" value="7"/>
</dbReference>
<evidence type="ECO:0000256" key="3">
    <source>
        <dbReference type="ARBA" id="ARBA00022679"/>
    </source>
</evidence>
<dbReference type="PROSITE" id="PS50005">
    <property type="entry name" value="TPR"/>
    <property type="match status" value="3"/>
</dbReference>
<feature type="repeat" description="TPR" evidence="4">
    <location>
        <begin position="185"/>
        <end position="218"/>
    </location>
</feature>
<gene>
    <name evidence="5" type="ORF">ENR47_00460</name>
</gene>
<comment type="pathway">
    <text evidence="1">Protein modification; protein glycosylation.</text>
</comment>
<proteinExistence type="predicted"/>
<evidence type="ECO:0000256" key="4">
    <source>
        <dbReference type="PROSITE-ProRule" id="PRU00339"/>
    </source>
</evidence>
<dbReference type="SUPFAM" id="SSF53756">
    <property type="entry name" value="UDP-Glycosyltransferase/glycogen phosphorylase"/>
    <property type="match status" value="1"/>
</dbReference>
<dbReference type="PANTHER" id="PTHR44835:SF1">
    <property type="entry name" value="PROTEIN O-GLCNAC TRANSFERASE"/>
    <property type="match status" value="1"/>
</dbReference>
<dbReference type="InterPro" id="IPR051939">
    <property type="entry name" value="Glycosyltr_41/O-GlcNAc_trsf"/>
</dbReference>
<dbReference type="Pfam" id="PF13432">
    <property type="entry name" value="TPR_16"/>
    <property type="match status" value="1"/>
</dbReference>
<dbReference type="Pfam" id="PF13429">
    <property type="entry name" value="TPR_15"/>
    <property type="match status" value="1"/>
</dbReference>
<dbReference type="GO" id="GO:0016757">
    <property type="term" value="F:glycosyltransferase activity"/>
    <property type="evidence" value="ECO:0007669"/>
    <property type="project" value="UniProtKB-KW"/>
</dbReference>
<dbReference type="PANTHER" id="PTHR44835">
    <property type="entry name" value="UDP-N-ACETYLGLUCOSAMINE--PEPTIDE N-ACETYLGLUCOSAMINYLTRANSFERASE SPINDLY-RELATED"/>
    <property type="match status" value="1"/>
</dbReference>
<sequence length="529" mass="58893">MESSPLNLPSMNLAETLQVAISRHQAGQLAQAEQIYRQILQQQPQNADALALLGVIACQQGKLEEGIALYRQALNYRPDHRQARENLNLALCKQGKRLIDEAIANFNLMINFSSNNASMHLTLGGIYQDQGMLDQALHHYQQALAAHPTDPNTLNRMGVILQLQNKPNLAIHFHQRVLATQPNNVDALISLAKAKLDQGDVEAALKYADQALKVSPDHAVARYNRALMLLSKGDFKQGFPEYEWRLKTSEFPPCPFTQPQWDGSELNGKTLLLHAEQGLGDTIQFIRYAAIATQKGGRVILTCHRPLMRLLSTIPGIEQLVPMGLPLPEFHVYIPLMSLPAVLGTTLDTVPAQIPYLTPPAPSFQLPTASVDSPRLKVGIAWSGGNLYKRNQTRSFSLVEYKPLLDVATVAFYSLQKGVPQLEITDLGWQHKLVDLSEQLTDMADTAAAIAQLDLVITVDTSIAHLAGALGKPVWTLLSHVPDWRWMQNQDDSPWYPTMRLFRQQEPGNWQEVMQRVIAALQDQCSQEG</sequence>
<protein>
    <submittedName>
        <fullName evidence="5">Glycosyltransferase family 41 protein</fullName>
    </submittedName>
</protein>
<keyword evidence="4" id="KW-0802">TPR repeat</keyword>
<feature type="repeat" description="TPR" evidence="4">
    <location>
        <begin position="117"/>
        <end position="150"/>
    </location>
</feature>
<dbReference type="Gene3D" id="1.25.40.10">
    <property type="entry name" value="Tetratricopeptide repeat domain"/>
    <property type="match status" value="2"/>
</dbReference>
<dbReference type="Gene3D" id="3.40.50.2000">
    <property type="entry name" value="Glycogen Phosphorylase B"/>
    <property type="match status" value="1"/>
</dbReference>
<feature type="repeat" description="TPR" evidence="4">
    <location>
        <begin position="47"/>
        <end position="80"/>
    </location>
</feature>
<accession>A0A832GZ77</accession>
<evidence type="ECO:0000313" key="5">
    <source>
        <dbReference type="EMBL" id="HGW92744.1"/>
    </source>
</evidence>
<dbReference type="Pfam" id="PF01075">
    <property type="entry name" value="Glyco_transf_9"/>
    <property type="match status" value="1"/>
</dbReference>
<dbReference type="InterPro" id="IPR019734">
    <property type="entry name" value="TPR_rpt"/>
</dbReference>
<dbReference type="SUPFAM" id="SSF48452">
    <property type="entry name" value="TPR-like"/>
    <property type="match status" value="1"/>
</dbReference>
<dbReference type="EMBL" id="DSRD01000030">
    <property type="protein sequence ID" value="HGW92744.1"/>
    <property type="molecule type" value="Genomic_DNA"/>
</dbReference>
<dbReference type="InterPro" id="IPR002201">
    <property type="entry name" value="Glyco_trans_9"/>
</dbReference>
<evidence type="ECO:0000256" key="2">
    <source>
        <dbReference type="ARBA" id="ARBA00022676"/>
    </source>
</evidence>
<dbReference type="AlphaFoldDB" id="A0A832GZ77"/>
<keyword evidence="2" id="KW-0328">Glycosyltransferase</keyword>
<name>A0A832GZ77_9CYAN</name>
<comment type="caution">
    <text evidence="5">The sequence shown here is derived from an EMBL/GenBank/DDBJ whole genome shotgun (WGS) entry which is preliminary data.</text>
</comment>
<evidence type="ECO:0000256" key="1">
    <source>
        <dbReference type="ARBA" id="ARBA00004922"/>
    </source>
</evidence>
<organism evidence="5">
    <name type="scientific">Oscillatoriales cyanobacterium SpSt-402</name>
    <dbReference type="NCBI Taxonomy" id="2282168"/>
    <lineage>
        <taxon>Bacteria</taxon>
        <taxon>Bacillati</taxon>
        <taxon>Cyanobacteriota</taxon>
        <taxon>Cyanophyceae</taxon>
        <taxon>Oscillatoriophycideae</taxon>
        <taxon>Oscillatoriales</taxon>
    </lineage>
</organism>
<dbReference type="InterPro" id="IPR011990">
    <property type="entry name" value="TPR-like_helical_dom_sf"/>
</dbReference>
<reference evidence="5" key="1">
    <citation type="journal article" date="2020" name="mSystems">
        <title>Genome- and Community-Level Interaction Insights into Carbon Utilization and Element Cycling Functions of Hydrothermarchaeota in Hydrothermal Sediment.</title>
        <authorList>
            <person name="Zhou Z."/>
            <person name="Liu Y."/>
            <person name="Xu W."/>
            <person name="Pan J."/>
            <person name="Luo Z.H."/>
            <person name="Li M."/>
        </authorList>
    </citation>
    <scope>NUCLEOTIDE SEQUENCE [LARGE SCALE GENOMIC DNA]</scope>
    <source>
        <strain evidence="5">SpSt-402</strain>
    </source>
</reference>